<evidence type="ECO:0000256" key="1">
    <source>
        <dbReference type="SAM" id="Phobius"/>
    </source>
</evidence>
<evidence type="ECO:0000313" key="3">
    <source>
        <dbReference type="EMBL" id="MEQ2379729.1"/>
    </source>
</evidence>
<name>A0ABV1BXX6_9FIRM</name>
<organism evidence="3 4">
    <name type="scientific">[Lactobacillus] rogosae</name>
    <dbReference type="NCBI Taxonomy" id="706562"/>
    <lineage>
        <taxon>Bacteria</taxon>
        <taxon>Bacillati</taxon>
        <taxon>Bacillota</taxon>
        <taxon>Clostridia</taxon>
        <taxon>Lachnospirales</taxon>
        <taxon>Lachnospiraceae</taxon>
        <taxon>Lachnospira</taxon>
    </lineage>
</organism>
<feature type="transmembrane region" description="Helical" evidence="1">
    <location>
        <begin position="20"/>
        <end position="45"/>
    </location>
</feature>
<keyword evidence="4" id="KW-1185">Reference proteome</keyword>
<comment type="caution">
    <text evidence="3">The sequence shown here is derived from an EMBL/GenBank/DDBJ whole genome shotgun (WGS) entry which is preliminary data.</text>
</comment>
<keyword evidence="1" id="KW-0472">Membrane</keyword>
<dbReference type="SUPFAM" id="SSF48317">
    <property type="entry name" value="Acid phosphatase/Vanadium-dependent haloperoxidase"/>
    <property type="match status" value="1"/>
</dbReference>
<sequence>MEIQILHWFETLHNPITNPIFYVITTLGNAGWFWIVLAVLMLTVLPKKYKKAGLTMAIALILSLIFCNGIMKHLWARPRAFWVVGQNFVVGNEFENLYGIFNSIHDYSFPSGHSSASFAAAVSIFMWRKKEGSAALVLAALIAFSRLYFTVHYPTDVLVGTITGALYGVAAYFIVKALMNKVPKLNAIFNKQ</sequence>
<reference evidence="3 4" key="1">
    <citation type="submission" date="2024-03" db="EMBL/GenBank/DDBJ databases">
        <title>Human intestinal bacterial collection.</title>
        <authorList>
            <person name="Pauvert C."/>
            <person name="Hitch T.C.A."/>
            <person name="Clavel T."/>
        </authorList>
    </citation>
    <scope>NUCLEOTIDE SEQUENCE [LARGE SCALE GENOMIC DNA]</scope>
    <source>
        <strain evidence="3 4">CLA-AA-H255</strain>
    </source>
</reference>
<dbReference type="EMBL" id="JBBMER010000004">
    <property type="protein sequence ID" value="MEQ2379729.1"/>
    <property type="molecule type" value="Genomic_DNA"/>
</dbReference>
<feature type="transmembrane region" description="Helical" evidence="1">
    <location>
        <begin position="134"/>
        <end position="151"/>
    </location>
</feature>
<dbReference type="Pfam" id="PF01569">
    <property type="entry name" value="PAP2"/>
    <property type="match status" value="1"/>
</dbReference>
<keyword evidence="1" id="KW-0812">Transmembrane</keyword>
<gene>
    <name evidence="3" type="ORF">WMO14_07530</name>
</gene>
<keyword evidence="1" id="KW-1133">Transmembrane helix</keyword>
<protein>
    <submittedName>
        <fullName evidence="3">Phosphatase PAP2 family protein</fullName>
    </submittedName>
</protein>
<feature type="transmembrane region" description="Helical" evidence="1">
    <location>
        <begin position="157"/>
        <end position="175"/>
    </location>
</feature>
<proteinExistence type="predicted"/>
<dbReference type="PANTHER" id="PTHR14969">
    <property type="entry name" value="SPHINGOSINE-1-PHOSPHATE PHOSPHOHYDROLASE"/>
    <property type="match status" value="1"/>
</dbReference>
<feature type="domain" description="Phosphatidic acid phosphatase type 2/haloperoxidase" evidence="2">
    <location>
        <begin position="52"/>
        <end position="172"/>
    </location>
</feature>
<dbReference type="Gene3D" id="1.20.144.10">
    <property type="entry name" value="Phosphatidic acid phosphatase type 2/haloperoxidase"/>
    <property type="match status" value="1"/>
</dbReference>
<evidence type="ECO:0000313" key="4">
    <source>
        <dbReference type="Proteomes" id="UP001442364"/>
    </source>
</evidence>
<evidence type="ECO:0000259" key="2">
    <source>
        <dbReference type="SMART" id="SM00014"/>
    </source>
</evidence>
<accession>A0ABV1BXX6</accession>
<dbReference type="PANTHER" id="PTHR14969:SF13">
    <property type="entry name" value="AT30094P"/>
    <property type="match status" value="1"/>
</dbReference>
<feature type="transmembrane region" description="Helical" evidence="1">
    <location>
        <begin position="52"/>
        <end position="71"/>
    </location>
</feature>
<dbReference type="RefSeq" id="WP_055176033.1">
    <property type="nucleotide sequence ID" value="NZ_DAWCMB010000235.1"/>
</dbReference>
<dbReference type="SMART" id="SM00014">
    <property type="entry name" value="acidPPc"/>
    <property type="match status" value="1"/>
</dbReference>
<dbReference type="Proteomes" id="UP001442364">
    <property type="component" value="Unassembled WGS sequence"/>
</dbReference>
<dbReference type="InterPro" id="IPR036938">
    <property type="entry name" value="PAP2/HPO_sf"/>
</dbReference>
<dbReference type="InterPro" id="IPR000326">
    <property type="entry name" value="PAP2/HPO"/>
</dbReference>